<sequence>MSVIKTNKQIILLLSETIATRITMFMCVPFLMIYLSNNFHFSATELSLIIGINPFCTVIFGPFGGRLSDRISWKKTLYIVPLFWGMVYLSFAFASHFLVFLLLNGLNGICYVTYESTVKKVLSFHSTLNNRKLVFNLRYTCLAIGAFLGPLLQLLFPNTSTAQMYILLGMTYLVSALLNRYFFTDQQQNTEKNSALHVKSKQVVPADNQRTVVFLVFLLGIAFSYFAYAQFQSTVSLFFTSDMFGTNGNSKYSLMLSMNALLILILQFPILRFTQRFSPLKLLMVSNMLFSLSLLLVSRSSSWGIFLAMVLSLSLGEVLLGSNFDYSVDGFSTVEDKGFYFGLSEMVRIGNTVGPIIGGMLIEKFTTAHFNEVFLLLGLITLLGQLFLSFYGKFRKTAQ</sequence>
<dbReference type="PANTHER" id="PTHR23517:SF2">
    <property type="entry name" value="MULTIDRUG RESISTANCE PROTEIN MDTH"/>
    <property type="match status" value="1"/>
</dbReference>
<feature type="transmembrane region" description="Helical" evidence="7">
    <location>
        <begin position="373"/>
        <end position="391"/>
    </location>
</feature>
<keyword evidence="2" id="KW-0813">Transport</keyword>
<reference evidence="9" key="1">
    <citation type="submission" date="2017-05" db="EMBL/GenBank/DDBJ databases">
        <title>The Genome Sequence of Enterococcus sp. 9E7_DIV0242.</title>
        <authorList>
            <consortium name="The Broad Institute Genomics Platform"/>
            <consortium name="The Broad Institute Genomic Center for Infectious Diseases"/>
            <person name="Earl A."/>
            <person name="Manson A."/>
            <person name="Schwartman J."/>
            <person name="Gilmore M."/>
            <person name="Abouelleil A."/>
            <person name="Cao P."/>
            <person name="Chapman S."/>
            <person name="Cusick C."/>
            <person name="Shea T."/>
            <person name="Young S."/>
            <person name="Neafsey D."/>
            <person name="Nusbaum C."/>
            <person name="Birren B."/>
        </authorList>
    </citation>
    <scope>NUCLEOTIDE SEQUENCE [LARGE SCALE GENOMIC DNA]</scope>
    <source>
        <strain evidence="9">9E7_DIV0242</strain>
    </source>
</reference>
<dbReference type="SUPFAM" id="SSF103473">
    <property type="entry name" value="MFS general substrate transporter"/>
    <property type="match status" value="1"/>
</dbReference>
<evidence type="ECO:0000256" key="2">
    <source>
        <dbReference type="ARBA" id="ARBA00022448"/>
    </source>
</evidence>
<dbReference type="InterPro" id="IPR050171">
    <property type="entry name" value="MFS_Transporters"/>
</dbReference>
<evidence type="ECO:0000259" key="8">
    <source>
        <dbReference type="PROSITE" id="PS50850"/>
    </source>
</evidence>
<dbReference type="PROSITE" id="PS50850">
    <property type="entry name" value="MFS"/>
    <property type="match status" value="1"/>
</dbReference>
<feature type="transmembrane region" description="Helical" evidence="7">
    <location>
        <begin position="303"/>
        <end position="326"/>
    </location>
</feature>
<evidence type="ECO:0000256" key="7">
    <source>
        <dbReference type="SAM" id="Phobius"/>
    </source>
</evidence>
<evidence type="ECO:0000256" key="6">
    <source>
        <dbReference type="ARBA" id="ARBA00023136"/>
    </source>
</evidence>
<feature type="transmembrane region" description="Helical" evidence="7">
    <location>
        <begin position="211"/>
        <end position="231"/>
    </location>
</feature>
<feature type="domain" description="Major facilitator superfamily (MFS) profile" evidence="8">
    <location>
        <begin position="1"/>
        <end position="396"/>
    </location>
</feature>
<feature type="transmembrane region" description="Helical" evidence="7">
    <location>
        <begin position="12"/>
        <end position="34"/>
    </location>
</feature>
<keyword evidence="11" id="KW-1185">Reference proteome</keyword>
<evidence type="ECO:0000313" key="11">
    <source>
        <dbReference type="Proteomes" id="UP000195141"/>
    </source>
</evidence>
<name>A0A242K8T0_9ENTE</name>
<evidence type="ECO:0000256" key="3">
    <source>
        <dbReference type="ARBA" id="ARBA00022475"/>
    </source>
</evidence>
<feature type="transmembrane region" description="Helical" evidence="7">
    <location>
        <begin position="97"/>
        <end position="114"/>
    </location>
</feature>
<feature type="transmembrane region" description="Helical" evidence="7">
    <location>
        <begin position="135"/>
        <end position="156"/>
    </location>
</feature>
<dbReference type="EMBL" id="NGMM01000002">
    <property type="protein sequence ID" value="OTP17188.1"/>
    <property type="molecule type" value="Genomic_DNA"/>
</dbReference>
<keyword evidence="5 7" id="KW-1133">Transmembrane helix</keyword>
<keyword evidence="4 7" id="KW-0812">Transmembrane</keyword>
<keyword evidence="3" id="KW-1003">Cell membrane</keyword>
<proteinExistence type="predicted"/>
<dbReference type="InterPro" id="IPR020846">
    <property type="entry name" value="MFS_dom"/>
</dbReference>
<accession>A0A242K8T0</accession>
<dbReference type="OrthoDB" id="9793283at2"/>
<feature type="transmembrane region" description="Helical" evidence="7">
    <location>
        <begin position="251"/>
        <end position="268"/>
    </location>
</feature>
<organism evidence="9">
    <name type="scientific">Candidatus Enterococcus clewellii</name>
    <dbReference type="NCBI Taxonomy" id="1834193"/>
    <lineage>
        <taxon>Bacteria</taxon>
        <taxon>Bacillati</taxon>
        <taxon>Bacillota</taxon>
        <taxon>Bacilli</taxon>
        <taxon>Lactobacillales</taxon>
        <taxon>Enterococcaceae</taxon>
        <taxon>Enterococcus</taxon>
    </lineage>
</organism>
<dbReference type="InterPro" id="IPR011701">
    <property type="entry name" value="MFS"/>
</dbReference>
<keyword evidence="6 7" id="KW-0472">Membrane</keyword>
<dbReference type="Gene3D" id="1.20.1250.20">
    <property type="entry name" value="MFS general substrate transporter like domains"/>
    <property type="match status" value="2"/>
</dbReference>
<protein>
    <recommendedName>
        <fullName evidence="8">Major facilitator superfamily (MFS) profile domain-containing protein</fullName>
    </recommendedName>
</protein>
<evidence type="ECO:0000256" key="5">
    <source>
        <dbReference type="ARBA" id="ARBA00022989"/>
    </source>
</evidence>
<dbReference type="Pfam" id="PF07690">
    <property type="entry name" value="MFS_1"/>
    <property type="match status" value="1"/>
</dbReference>
<dbReference type="EMBL" id="CP147247">
    <property type="protein sequence ID" value="WYJ90794.1"/>
    <property type="molecule type" value="Genomic_DNA"/>
</dbReference>
<feature type="transmembrane region" description="Helical" evidence="7">
    <location>
        <begin position="46"/>
        <end position="64"/>
    </location>
</feature>
<dbReference type="AlphaFoldDB" id="A0A242K8T0"/>
<reference evidence="10" key="2">
    <citation type="submission" date="2017-05" db="EMBL/GenBank/DDBJ databases">
        <authorList>
            <consortium name="The Broad Institute Genomics Platform"/>
            <consortium name="The Broad Institute Genomic Center for Infectious Diseases"/>
            <person name="Earl A."/>
            <person name="Manson A."/>
            <person name="Schwartman J."/>
            <person name="Gilmore M."/>
            <person name="Abouelleil A."/>
            <person name="Cao P."/>
            <person name="Chapman S."/>
            <person name="Cusick C."/>
            <person name="Shea T."/>
            <person name="Young S."/>
            <person name="Neafsey D."/>
            <person name="Nusbaum C."/>
            <person name="Birren B."/>
        </authorList>
    </citation>
    <scope>NUCLEOTIDE SEQUENCE</scope>
    <source>
        <strain evidence="10">9E7_DIV0242</strain>
    </source>
</reference>
<dbReference type="PANTHER" id="PTHR23517">
    <property type="entry name" value="RESISTANCE PROTEIN MDTM, PUTATIVE-RELATED-RELATED"/>
    <property type="match status" value="1"/>
</dbReference>
<dbReference type="GO" id="GO:0005886">
    <property type="term" value="C:plasma membrane"/>
    <property type="evidence" value="ECO:0007669"/>
    <property type="project" value="UniProtKB-SubCell"/>
</dbReference>
<evidence type="ECO:0000313" key="10">
    <source>
        <dbReference type="EMBL" id="WYJ90794.1"/>
    </source>
</evidence>
<dbReference type="Proteomes" id="UP000195141">
    <property type="component" value="Chromosome"/>
</dbReference>
<evidence type="ECO:0000256" key="1">
    <source>
        <dbReference type="ARBA" id="ARBA00004651"/>
    </source>
</evidence>
<evidence type="ECO:0000256" key="4">
    <source>
        <dbReference type="ARBA" id="ARBA00022692"/>
    </source>
</evidence>
<dbReference type="GO" id="GO:0022857">
    <property type="term" value="F:transmembrane transporter activity"/>
    <property type="evidence" value="ECO:0007669"/>
    <property type="project" value="InterPro"/>
</dbReference>
<feature type="transmembrane region" description="Helical" evidence="7">
    <location>
        <begin position="162"/>
        <end position="183"/>
    </location>
</feature>
<gene>
    <name evidence="9" type="ORF">A5888_001326</name>
    <name evidence="10" type="ORF">A5888_002562</name>
</gene>
<reference evidence="10" key="3">
    <citation type="submission" date="2024-03" db="EMBL/GenBank/DDBJ databases">
        <title>The Genome Sequence of Enterococcus sp. DIV0242b.</title>
        <authorList>
            <consortium name="The Broad Institute Genomics Platform"/>
            <consortium name="The Broad Institute Microbial Omics Core"/>
            <consortium name="The Broad Institute Genomic Center for Infectious Diseases"/>
            <person name="Earl A."/>
            <person name="Manson A."/>
            <person name="Gilmore M."/>
            <person name="Schwartman J."/>
            <person name="Shea T."/>
            <person name="Abouelleil A."/>
            <person name="Cao P."/>
            <person name="Chapman S."/>
            <person name="Cusick C."/>
            <person name="Young S."/>
            <person name="Neafsey D."/>
            <person name="Nusbaum C."/>
            <person name="Birren B."/>
        </authorList>
    </citation>
    <scope>NUCLEOTIDE SEQUENCE</scope>
    <source>
        <strain evidence="10">9E7_DIV0242</strain>
    </source>
</reference>
<evidence type="ECO:0000313" key="9">
    <source>
        <dbReference type="EMBL" id="OTP17188.1"/>
    </source>
</evidence>
<comment type="subcellular location">
    <subcellularLocation>
        <location evidence="1">Cell membrane</location>
        <topology evidence="1">Multi-pass membrane protein</topology>
    </subcellularLocation>
</comment>
<dbReference type="InterPro" id="IPR036259">
    <property type="entry name" value="MFS_trans_sf"/>
</dbReference>
<dbReference type="RefSeq" id="WP_086348443.1">
    <property type="nucleotide sequence ID" value="NZ_CP147247.1"/>
</dbReference>
<feature type="transmembrane region" description="Helical" evidence="7">
    <location>
        <begin position="76"/>
        <end position="91"/>
    </location>
</feature>